<dbReference type="PATRIC" id="fig|512565.3.peg.2065"/>
<keyword evidence="2" id="KW-1185">Reference proteome</keyword>
<protein>
    <submittedName>
        <fullName evidence="1">Uncharacterized protein</fullName>
    </submittedName>
</protein>
<sequence length="74" mass="8196">MSDVFRLCVETTDGASTNIDKVPATAVMETMNRYVNRLGDGLSFIAAAGPVSWTWDEIHAIRLVRGSYTVEEYP</sequence>
<dbReference type="EMBL" id="AP012319">
    <property type="protein sequence ID" value="BAL87284.1"/>
    <property type="molecule type" value="Genomic_DNA"/>
</dbReference>
<dbReference type="Proteomes" id="UP000007882">
    <property type="component" value="Chromosome"/>
</dbReference>
<dbReference type="RefSeq" id="WP_014442179.1">
    <property type="nucleotide sequence ID" value="NC_017093.1"/>
</dbReference>
<gene>
    <name evidence="1" type="ordered locus">AMIS_20640</name>
</gene>
<proteinExistence type="predicted"/>
<organism evidence="1 2">
    <name type="scientific">Actinoplanes missouriensis (strain ATCC 14538 / DSM 43046 / CBS 188.64 / JCM 3121 / NBRC 102363 / NCIMB 12654 / NRRL B-3342 / UNCC 431)</name>
    <dbReference type="NCBI Taxonomy" id="512565"/>
    <lineage>
        <taxon>Bacteria</taxon>
        <taxon>Bacillati</taxon>
        <taxon>Actinomycetota</taxon>
        <taxon>Actinomycetes</taxon>
        <taxon>Micromonosporales</taxon>
        <taxon>Micromonosporaceae</taxon>
        <taxon>Actinoplanes</taxon>
    </lineage>
</organism>
<evidence type="ECO:0000313" key="2">
    <source>
        <dbReference type="Proteomes" id="UP000007882"/>
    </source>
</evidence>
<name>I0H2P7_ACTM4</name>
<reference evidence="1 2" key="1">
    <citation type="submission" date="2012-02" db="EMBL/GenBank/DDBJ databases">
        <title>Complete genome sequence of Actinoplanes missouriensis 431 (= NBRC 102363).</title>
        <authorList>
            <person name="Ohnishi Y."/>
            <person name="Ishikawa J."/>
            <person name="Sekine M."/>
            <person name="Hosoyama A."/>
            <person name="Harada T."/>
            <person name="Narita H."/>
            <person name="Hata T."/>
            <person name="Konno Y."/>
            <person name="Tutikane K."/>
            <person name="Fujita N."/>
            <person name="Horinouchi S."/>
            <person name="Hayakawa M."/>
        </authorList>
    </citation>
    <scope>NUCLEOTIDE SEQUENCE [LARGE SCALE GENOMIC DNA]</scope>
    <source>
        <strain evidence="2">ATCC 14538 / DSM 43046 / CBS 188.64 / JCM 3121 / NBRC 102363 / NCIMB 12654 / NRRL B-3342 / UNCC 431</strain>
    </source>
</reference>
<dbReference type="KEGG" id="ams:AMIS_20640"/>
<dbReference type="STRING" id="512565.AMIS_20640"/>
<dbReference type="HOGENOM" id="CLU_2679388_0_0_11"/>
<evidence type="ECO:0000313" key="1">
    <source>
        <dbReference type="EMBL" id="BAL87284.1"/>
    </source>
</evidence>
<accession>I0H2P7</accession>
<dbReference type="AlphaFoldDB" id="I0H2P7"/>